<dbReference type="OrthoDB" id="10012212at2759"/>
<evidence type="ECO:0000256" key="4">
    <source>
        <dbReference type="ARBA" id="ARBA00022824"/>
    </source>
</evidence>
<keyword evidence="3 7" id="KW-0812">Transmembrane</keyword>
<dbReference type="GO" id="GO:0006624">
    <property type="term" value="P:vacuolar protein processing"/>
    <property type="evidence" value="ECO:0000318"/>
    <property type="project" value="GO_Central"/>
</dbReference>
<dbReference type="EMBL" id="AE016815">
    <property type="protein sequence ID" value="AAS50994.1"/>
    <property type="molecule type" value="Genomic_DNA"/>
</dbReference>
<dbReference type="InParanoid" id="Q75D01"/>
<comment type="similarity">
    <text evidence="2">Belongs to the TMEM208 family.</text>
</comment>
<gene>
    <name evidence="8" type="ORF">AGOS_ABR221C</name>
</gene>
<dbReference type="GeneID" id="4619280"/>
<dbReference type="GO" id="GO:0005773">
    <property type="term" value="C:vacuole"/>
    <property type="evidence" value="ECO:0007669"/>
    <property type="project" value="GOC"/>
</dbReference>
<keyword evidence="5 7" id="KW-1133">Transmembrane helix</keyword>
<evidence type="ECO:0000256" key="1">
    <source>
        <dbReference type="ARBA" id="ARBA00004477"/>
    </source>
</evidence>
<dbReference type="Proteomes" id="UP000000591">
    <property type="component" value="Chromosome II"/>
</dbReference>
<evidence type="ECO:0000256" key="2">
    <source>
        <dbReference type="ARBA" id="ARBA00009950"/>
    </source>
</evidence>
<keyword evidence="6 7" id="KW-0472">Membrane</keyword>
<evidence type="ECO:0000313" key="9">
    <source>
        <dbReference type="Proteomes" id="UP000000591"/>
    </source>
</evidence>
<evidence type="ECO:0000256" key="5">
    <source>
        <dbReference type="ARBA" id="ARBA00022989"/>
    </source>
</evidence>
<protein>
    <submittedName>
        <fullName evidence="8">ABR221Cp</fullName>
    </submittedName>
</protein>
<evidence type="ECO:0000313" key="8">
    <source>
        <dbReference type="EMBL" id="AAS50994.1"/>
    </source>
</evidence>
<dbReference type="InterPro" id="IPR008506">
    <property type="entry name" value="SND2/TMEM208"/>
</dbReference>
<organism evidence="8 9">
    <name type="scientific">Eremothecium gossypii (strain ATCC 10895 / CBS 109.51 / FGSC 9923 / NRRL Y-1056)</name>
    <name type="common">Yeast</name>
    <name type="synonym">Ashbya gossypii</name>
    <dbReference type="NCBI Taxonomy" id="284811"/>
    <lineage>
        <taxon>Eukaryota</taxon>
        <taxon>Fungi</taxon>
        <taxon>Dikarya</taxon>
        <taxon>Ascomycota</taxon>
        <taxon>Saccharomycotina</taxon>
        <taxon>Saccharomycetes</taxon>
        <taxon>Saccharomycetales</taxon>
        <taxon>Saccharomycetaceae</taxon>
        <taxon>Eremothecium</taxon>
    </lineage>
</organism>
<dbReference type="KEGG" id="ago:AGOS_ABR221C"/>
<dbReference type="FunCoup" id="Q75D01">
    <property type="interactions" value="142"/>
</dbReference>
<dbReference type="OMA" id="GLKNQFF"/>
<dbReference type="HOGENOM" id="CLU_094308_1_0_1"/>
<dbReference type="Pfam" id="PF05620">
    <property type="entry name" value="TMEM208_SND2"/>
    <property type="match status" value="1"/>
</dbReference>
<dbReference type="RefSeq" id="NP_983170.1">
    <property type="nucleotide sequence ID" value="NM_208523.1"/>
</dbReference>
<feature type="transmembrane region" description="Helical" evidence="7">
    <location>
        <begin position="20"/>
        <end position="37"/>
    </location>
</feature>
<accession>Q75D01</accession>
<evidence type="ECO:0000256" key="7">
    <source>
        <dbReference type="SAM" id="Phobius"/>
    </source>
</evidence>
<keyword evidence="4" id="KW-0256">Endoplasmic reticulum</keyword>
<evidence type="ECO:0000256" key="6">
    <source>
        <dbReference type="ARBA" id="ARBA00023136"/>
    </source>
</evidence>
<dbReference type="eggNOG" id="KOG3269">
    <property type="taxonomic scope" value="Eukaryota"/>
</dbReference>
<reference evidence="8 9" key="1">
    <citation type="journal article" date="2004" name="Science">
        <title>The Ashbya gossypii genome as a tool for mapping the ancient Saccharomyces cerevisiae genome.</title>
        <authorList>
            <person name="Dietrich F.S."/>
            <person name="Voegeli S."/>
            <person name="Brachat S."/>
            <person name="Lerch A."/>
            <person name="Gates K."/>
            <person name="Steiner S."/>
            <person name="Mohr C."/>
            <person name="Pohlmann R."/>
            <person name="Luedi P."/>
            <person name="Choi S."/>
            <person name="Wing R.A."/>
            <person name="Flavier A."/>
            <person name="Gaffney T.D."/>
            <person name="Philippsen P."/>
        </authorList>
    </citation>
    <scope>NUCLEOTIDE SEQUENCE [LARGE SCALE GENOMIC DNA]</scope>
    <source>
        <strain evidence="9">ATCC 10895 / CBS 109.51 / FGSC 9923 / NRRL Y-1056</strain>
    </source>
</reference>
<name>Q75D01_EREGS</name>
<dbReference type="AlphaFoldDB" id="Q75D01"/>
<feature type="transmembrane region" description="Helical" evidence="7">
    <location>
        <begin position="103"/>
        <end position="125"/>
    </location>
</feature>
<dbReference type="PANTHER" id="PTHR13505:SF7">
    <property type="entry name" value="TRANSMEMBRANE PROTEIN 208"/>
    <property type="match status" value="1"/>
</dbReference>
<dbReference type="GO" id="GO:0005789">
    <property type="term" value="C:endoplasmic reticulum membrane"/>
    <property type="evidence" value="ECO:0007669"/>
    <property type="project" value="UniProtKB-SubCell"/>
</dbReference>
<dbReference type="PANTHER" id="PTHR13505">
    <property type="entry name" value="TRANSMEMBRANE PROTEIN 208"/>
    <property type="match status" value="1"/>
</dbReference>
<keyword evidence="9" id="KW-1185">Reference proteome</keyword>
<reference evidence="9" key="2">
    <citation type="journal article" date="2013" name="G3 (Bethesda)">
        <title>Genomes of Ashbya fungi isolated from insects reveal four mating-type loci, numerous translocations, lack of transposons, and distinct gene duplications.</title>
        <authorList>
            <person name="Dietrich F.S."/>
            <person name="Voegeli S."/>
            <person name="Kuo S."/>
            <person name="Philippsen P."/>
        </authorList>
    </citation>
    <scope>GENOME REANNOTATION</scope>
    <source>
        <strain evidence="9">ATCC 10895 / CBS 109.51 / FGSC 9923 / NRRL Y-1056</strain>
    </source>
</reference>
<comment type="subcellular location">
    <subcellularLocation>
        <location evidence="1">Endoplasmic reticulum membrane</location>
        <topology evidence="1">Multi-pass membrane protein</topology>
    </subcellularLocation>
</comment>
<dbReference type="STRING" id="284811.Q75D01"/>
<evidence type="ECO:0000256" key="3">
    <source>
        <dbReference type="ARBA" id="ARBA00022692"/>
    </source>
</evidence>
<proteinExistence type="inferred from homology"/>
<sequence>MAGKADKKQAAANTAALRRLYTYVVPAVILSALRQLVFGDASVARYVLWHVPLAGALYTLERSGRPHYDGGRLARVGVALDASSGLTGALFDVVYTSVACDAVAAALGTAAQWWLLFAWPVYWAYGGWRMLRPART</sequence>